<keyword evidence="1" id="KW-0732">Signal</keyword>
<sequence length="221" mass="23885">MPDTRPPRLRALTLGLGALVLTTLALTACSSTDGPGEGESPVAGQKIASSLTALFEQRLEEPDLSDFEREVFERAVETGEISAVDYEEAFNRYQACMLDLGYQDTWTKGPDGLFQITPPASITQDPKAAEEYMERGSDCADGTVMRIEATYGQQQNNADLLADPREVAVQCLQTLGAVPADYSPEDLETELQGDLQKASFDAKDPEANQCLRGAGFAIALQ</sequence>
<name>A0ABS2LE00_9CELL</name>
<gene>
    <name evidence="2" type="ORF">JOD49_001556</name>
</gene>
<evidence type="ECO:0000313" key="3">
    <source>
        <dbReference type="Proteomes" id="UP000698059"/>
    </source>
</evidence>
<comment type="caution">
    <text evidence="2">The sequence shown here is derived from an EMBL/GenBank/DDBJ whole genome shotgun (WGS) entry which is preliminary data.</text>
</comment>
<proteinExistence type="predicted"/>
<evidence type="ECO:0000313" key="2">
    <source>
        <dbReference type="EMBL" id="MBM7478636.1"/>
    </source>
</evidence>
<feature type="chain" id="PRO_5047486790" description="Lipoprotein" evidence="1">
    <location>
        <begin position="28"/>
        <end position="221"/>
    </location>
</feature>
<accession>A0ABS2LE00</accession>
<dbReference type="PROSITE" id="PS51257">
    <property type="entry name" value="PROKAR_LIPOPROTEIN"/>
    <property type="match status" value="1"/>
</dbReference>
<protein>
    <recommendedName>
        <fullName evidence="4">Lipoprotein</fullName>
    </recommendedName>
</protein>
<organism evidence="2 3">
    <name type="scientific">Oerskovia jenensis</name>
    <dbReference type="NCBI Taxonomy" id="162169"/>
    <lineage>
        <taxon>Bacteria</taxon>
        <taxon>Bacillati</taxon>
        <taxon>Actinomycetota</taxon>
        <taxon>Actinomycetes</taxon>
        <taxon>Micrococcales</taxon>
        <taxon>Cellulomonadaceae</taxon>
        <taxon>Oerskovia</taxon>
    </lineage>
</organism>
<dbReference type="Proteomes" id="UP000698059">
    <property type="component" value="Unassembled WGS sequence"/>
</dbReference>
<keyword evidence="3" id="KW-1185">Reference proteome</keyword>
<dbReference type="RefSeq" id="WP_205306679.1">
    <property type="nucleotide sequence ID" value="NZ_BAAAVF010000008.1"/>
</dbReference>
<evidence type="ECO:0000256" key="1">
    <source>
        <dbReference type="SAM" id="SignalP"/>
    </source>
</evidence>
<feature type="signal peptide" evidence="1">
    <location>
        <begin position="1"/>
        <end position="27"/>
    </location>
</feature>
<evidence type="ECO:0008006" key="4">
    <source>
        <dbReference type="Google" id="ProtNLM"/>
    </source>
</evidence>
<reference evidence="2 3" key="1">
    <citation type="submission" date="2021-01" db="EMBL/GenBank/DDBJ databases">
        <title>Sequencing the genomes of 1000 actinobacteria strains.</title>
        <authorList>
            <person name="Klenk H.-P."/>
        </authorList>
    </citation>
    <scope>NUCLEOTIDE SEQUENCE [LARGE SCALE GENOMIC DNA]</scope>
    <source>
        <strain evidence="2 3">DSM 46000</strain>
    </source>
</reference>
<dbReference type="EMBL" id="JAFBBO010000001">
    <property type="protein sequence ID" value="MBM7478636.1"/>
    <property type="molecule type" value="Genomic_DNA"/>
</dbReference>